<evidence type="ECO:0000313" key="4">
    <source>
        <dbReference type="EMBL" id="GAA5050084.1"/>
    </source>
</evidence>
<dbReference type="InterPro" id="IPR010982">
    <property type="entry name" value="Lambda_DNA-bd_dom_sf"/>
</dbReference>
<keyword evidence="5" id="KW-1185">Reference proteome</keyword>
<dbReference type="PROSITE" id="PS50943">
    <property type="entry name" value="HTH_CROC1"/>
    <property type="match status" value="1"/>
</dbReference>
<dbReference type="RefSeq" id="WP_346031915.1">
    <property type="nucleotide sequence ID" value="NZ_BAABHV010000008.1"/>
</dbReference>
<dbReference type="InterPro" id="IPR025194">
    <property type="entry name" value="RodZ-like_C"/>
</dbReference>
<evidence type="ECO:0000259" key="3">
    <source>
        <dbReference type="PROSITE" id="PS50943"/>
    </source>
</evidence>
<dbReference type="EMBL" id="BAABHV010000008">
    <property type="protein sequence ID" value="GAA5050084.1"/>
    <property type="molecule type" value="Genomic_DNA"/>
</dbReference>
<dbReference type="PANTHER" id="PTHR34475:SF1">
    <property type="entry name" value="CYTOSKELETON PROTEIN RODZ"/>
    <property type="match status" value="1"/>
</dbReference>
<evidence type="ECO:0000256" key="1">
    <source>
        <dbReference type="SAM" id="MobiDB-lite"/>
    </source>
</evidence>
<evidence type="ECO:0000256" key="2">
    <source>
        <dbReference type="SAM" id="Phobius"/>
    </source>
</evidence>
<dbReference type="InterPro" id="IPR001387">
    <property type="entry name" value="Cro/C1-type_HTH"/>
</dbReference>
<comment type="caution">
    <text evidence="4">The sequence shown here is derived from an EMBL/GenBank/DDBJ whole genome shotgun (WGS) entry which is preliminary data.</text>
</comment>
<dbReference type="Pfam" id="PF13464">
    <property type="entry name" value="RodZ_C"/>
    <property type="match status" value="1"/>
</dbReference>
<keyword evidence="2" id="KW-0472">Membrane</keyword>
<feature type="region of interest" description="Disordered" evidence="1">
    <location>
        <begin position="286"/>
        <end position="371"/>
    </location>
</feature>
<feature type="domain" description="HTH cro/C1-type" evidence="3">
    <location>
        <begin position="24"/>
        <end position="54"/>
    </location>
</feature>
<dbReference type="SMART" id="SM00530">
    <property type="entry name" value="HTH_XRE"/>
    <property type="match status" value="1"/>
</dbReference>
<keyword evidence="2" id="KW-1133">Transmembrane helix</keyword>
<accession>A0ABP9K5V0</accession>
<dbReference type="InterPro" id="IPR050400">
    <property type="entry name" value="Bact_Cytoskel_RodZ"/>
</dbReference>
<dbReference type="Pfam" id="PF13413">
    <property type="entry name" value="HTH_25"/>
    <property type="match status" value="1"/>
</dbReference>
<keyword evidence="2" id="KW-0812">Transmembrane</keyword>
<dbReference type="CDD" id="cd00093">
    <property type="entry name" value="HTH_XRE"/>
    <property type="match status" value="1"/>
</dbReference>
<dbReference type="Gene3D" id="1.10.260.40">
    <property type="entry name" value="lambda repressor-like DNA-binding domains"/>
    <property type="match status" value="1"/>
</dbReference>
<feature type="compositionally biased region" description="Low complexity" evidence="1">
    <location>
        <begin position="294"/>
        <end position="340"/>
    </location>
</feature>
<organism evidence="4 5">
    <name type="scientific">Erythrobacter westpacificensis</name>
    <dbReference type="NCBI Taxonomy" id="1055231"/>
    <lineage>
        <taxon>Bacteria</taxon>
        <taxon>Pseudomonadati</taxon>
        <taxon>Pseudomonadota</taxon>
        <taxon>Alphaproteobacteria</taxon>
        <taxon>Sphingomonadales</taxon>
        <taxon>Erythrobacteraceae</taxon>
        <taxon>Erythrobacter/Porphyrobacter group</taxon>
        <taxon>Erythrobacter</taxon>
    </lineage>
</organism>
<feature type="transmembrane region" description="Helical" evidence="2">
    <location>
        <begin position="124"/>
        <end position="147"/>
    </location>
</feature>
<name>A0ABP9K5V0_9SPHN</name>
<gene>
    <name evidence="4" type="ORF">GCM10023208_08800</name>
</gene>
<reference evidence="5" key="1">
    <citation type="journal article" date="2019" name="Int. J. Syst. Evol. Microbiol.">
        <title>The Global Catalogue of Microorganisms (GCM) 10K type strain sequencing project: providing services to taxonomists for standard genome sequencing and annotation.</title>
        <authorList>
            <consortium name="The Broad Institute Genomics Platform"/>
            <consortium name="The Broad Institute Genome Sequencing Center for Infectious Disease"/>
            <person name="Wu L."/>
            <person name="Ma J."/>
        </authorList>
    </citation>
    <scope>NUCLEOTIDE SEQUENCE [LARGE SCALE GENOMIC DNA]</scope>
    <source>
        <strain evidence="5">JCM 18014</strain>
    </source>
</reference>
<sequence length="371" mass="38982">MTDTEDERLPDNSHEAAATAGARLRAARERKGLTLEQVASETRISRRHLESLETADLEGLPGRTYVLGFARTYAKTVGLDQEEIVGLMREELDEAAINERYEQQRRGGGSFEPGDPSRAPGGRLLYFSLFAVVVLLIGIFFAARALFAPAAEIPSLVEQEQAEAAAAQQATQRQQQQQAVAEEPGGPVVFTAEGETWVRFYDGEGRVLQEGTLREGDTFTVPADAANPQIITGRPDRLAITIGGRPVRKLSTEVETIQDVPISADALLSREGGVATIGFGLGTPAAPVAEPAQSSEPATRPAATTAPQPSPTPTRTAAPSPTSTPTPARTAPAATASPTPTATPEPSPAATAPPRAEPADPGEGGVSPEIE</sequence>
<dbReference type="PANTHER" id="PTHR34475">
    <property type="match status" value="1"/>
</dbReference>
<protein>
    <recommendedName>
        <fullName evidence="3">HTH cro/C1-type domain-containing protein</fullName>
    </recommendedName>
</protein>
<feature type="region of interest" description="Disordered" evidence="1">
    <location>
        <begin position="1"/>
        <end position="25"/>
    </location>
</feature>
<proteinExistence type="predicted"/>
<evidence type="ECO:0000313" key="5">
    <source>
        <dbReference type="Proteomes" id="UP001500518"/>
    </source>
</evidence>
<dbReference type="Proteomes" id="UP001500518">
    <property type="component" value="Unassembled WGS sequence"/>
</dbReference>
<dbReference type="SUPFAM" id="SSF47413">
    <property type="entry name" value="lambda repressor-like DNA-binding domains"/>
    <property type="match status" value="1"/>
</dbReference>